<keyword evidence="2" id="KW-1185">Reference proteome</keyword>
<dbReference type="Proteomes" id="UP000585474">
    <property type="component" value="Unassembled WGS sequence"/>
</dbReference>
<sequence>MVKRQDQKISNHVPELPLALIKAFLENLRLRDFTISFIECTYYTWYANITPREILGGHGDAALRQSFLDGGVFNQDLISKGDAETNEGILAYIKHFHHSAMERYELDEKITLVKICMDGMQPNYKLLLVNHHLPNIFQIVGKCMQHCPPIPQPAKLVAELVALQQQANLTASSIGSWEEMVSRFYMKFFKDGRVFDHAVVLHVARLQTTLGESPSTYIFKSLETERNLGDSVRLSFSRSHWRNGRGPFAYVTKESSSRGYKKGESMMIHPPPPLLYKYNEAKATLDKLVEDGEVKLPHVKREPSRKDQQNSRYCIYHRAIRHATKDC</sequence>
<protein>
    <submittedName>
        <fullName evidence="1">Uncharacterized protein</fullName>
    </submittedName>
</protein>
<proteinExistence type="predicted"/>
<dbReference type="EMBL" id="BJWL01000022">
    <property type="protein sequence ID" value="GFZ11277.1"/>
    <property type="molecule type" value="Genomic_DNA"/>
</dbReference>
<name>A0A7J0GKD4_9ERIC</name>
<comment type="caution">
    <text evidence="1">The sequence shown here is derived from an EMBL/GenBank/DDBJ whole genome shotgun (WGS) entry which is preliminary data.</text>
</comment>
<dbReference type="AlphaFoldDB" id="A0A7J0GKD4"/>
<reference evidence="1 2" key="1">
    <citation type="submission" date="2019-07" db="EMBL/GenBank/DDBJ databases">
        <title>De Novo Assembly of kiwifruit Actinidia rufa.</title>
        <authorList>
            <person name="Sugita-Konishi S."/>
            <person name="Sato K."/>
            <person name="Mori E."/>
            <person name="Abe Y."/>
            <person name="Kisaki G."/>
            <person name="Hamano K."/>
            <person name="Suezawa K."/>
            <person name="Otani M."/>
            <person name="Fukuda T."/>
            <person name="Manabe T."/>
            <person name="Gomi K."/>
            <person name="Tabuchi M."/>
            <person name="Akimitsu K."/>
            <person name="Kataoka I."/>
        </authorList>
    </citation>
    <scope>NUCLEOTIDE SEQUENCE [LARGE SCALE GENOMIC DNA]</scope>
    <source>
        <strain evidence="2">cv. Fuchu</strain>
    </source>
</reference>
<gene>
    <name evidence="1" type="ORF">Acr_22g0006750</name>
</gene>
<evidence type="ECO:0000313" key="1">
    <source>
        <dbReference type="EMBL" id="GFZ11277.1"/>
    </source>
</evidence>
<organism evidence="1 2">
    <name type="scientific">Actinidia rufa</name>
    <dbReference type="NCBI Taxonomy" id="165716"/>
    <lineage>
        <taxon>Eukaryota</taxon>
        <taxon>Viridiplantae</taxon>
        <taxon>Streptophyta</taxon>
        <taxon>Embryophyta</taxon>
        <taxon>Tracheophyta</taxon>
        <taxon>Spermatophyta</taxon>
        <taxon>Magnoliopsida</taxon>
        <taxon>eudicotyledons</taxon>
        <taxon>Gunneridae</taxon>
        <taxon>Pentapetalae</taxon>
        <taxon>asterids</taxon>
        <taxon>Ericales</taxon>
        <taxon>Actinidiaceae</taxon>
        <taxon>Actinidia</taxon>
    </lineage>
</organism>
<evidence type="ECO:0000313" key="2">
    <source>
        <dbReference type="Proteomes" id="UP000585474"/>
    </source>
</evidence>
<accession>A0A7J0GKD4</accession>